<feature type="transmembrane region" description="Helical" evidence="1">
    <location>
        <begin position="20"/>
        <end position="43"/>
    </location>
</feature>
<feature type="transmembrane region" description="Helical" evidence="1">
    <location>
        <begin position="55"/>
        <end position="76"/>
    </location>
</feature>
<evidence type="ECO:0008006" key="4">
    <source>
        <dbReference type="Google" id="ProtNLM"/>
    </source>
</evidence>
<dbReference type="RefSeq" id="WP_252435646.1">
    <property type="nucleotide sequence ID" value="NZ_JAGSOV010000009.1"/>
</dbReference>
<feature type="transmembrane region" description="Helical" evidence="1">
    <location>
        <begin position="325"/>
        <end position="346"/>
    </location>
</feature>
<keyword evidence="1" id="KW-0812">Transmembrane</keyword>
<feature type="transmembrane region" description="Helical" evidence="1">
    <location>
        <begin position="352"/>
        <end position="370"/>
    </location>
</feature>
<name>A0ABT0ZTJ1_9PSEU</name>
<reference evidence="2" key="1">
    <citation type="submission" date="2021-04" db="EMBL/GenBank/DDBJ databases">
        <title>Pseudonocardia sp. nov., isolated from sandy soil of mangrove forest.</title>
        <authorList>
            <person name="Zan Z."/>
            <person name="Huang R."/>
            <person name="Liu W."/>
        </authorList>
    </citation>
    <scope>NUCLEOTIDE SEQUENCE</scope>
    <source>
        <strain evidence="2">S2-4</strain>
    </source>
</reference>
<feature type="transmembrane region" description="Helical" evidence="1">
    <location>
        <begin position="83"/>
        <end position="101"/>
    </location>
</feature>
<sequence length="380" mass="37187">MRPAPHRQGPHGDPGPRAILQVGLAQAALGFAVAGIGGCLLLLARDLDVEFAALAWIASTFGVGLLVVGATFRVLLRRGPQPLLRAAALTAAIGAVLLAVAPTVVLAAAGGLLLGLGNAALALLTPTLLRGPDAGRLLARATGVSCVTGILAPPALAAVDAVGGAGRLGIALVAVPLLALAATAGGARTTPDDAAPPTDRSGPVGHVARRWAAVVLAVAVEFCFVVWGVVRLRDTGLSTATATAVSTVFVAGMAVGRIGAARLADRRAAVPCAAVLVVAATLLVTVTADPLVTAVGLGVAGLAVALLYPATLSGLLAAASPDRGAALGALASGTAILLAPSGLGLLADVLDLRVALPVAVLPLAVALAVADLRPAPRTRP</sequence>
<gene>
    <name evidence="2" type="ORF">KDL28_03100</name>
</gene>
<proteinExistence type="predicted"/>
<feature type="transmembrane region" description="Helical" evidence="1">
    <location>
        <begin position="236"/>
        <end position="256"/>
    </location>
</feature>
<dbReference type="Gene3D" id="1.20.1250.20">
    <property type="entry name" value="MFS general substrate transporter like domains"/>
    <property type="match status" value="1"/>
</dbReference>
<evidence type="ECO:0000256" key="1">
    <source>
        <dbReference type="SAM" id="Phobius"/>
    </source>
</evidence>
<keyword evidence="3" id="KW-1185">Reference proteome</keyword>
<evidence type="ECO:0000313" key="3">
    <source>
        <dbReference type="Proteomes" id="UP001165283"/>
    </source>
</evidence>
<evidence type="ECO:0000313" key="2">
    <source>
        <dbReference type="EMBL" id="MCO1654037.1"/>
    </source>
</evidence>
<feature type="transmembrane region" description="Helical" evidence="1">
    <location>
        <begin position="211"/>
        <end position="230"/>
    </location>
</feature>
<dbReference type="Proteomes" id="UP001165283">
    <property type="component" value="Unassembled WGS sequence"/>
</dbReference>
<keyword evidence="1" id="KW-1133">Transmembrane helix</keyword>
<feature type="transmembrane region" description="Helical" evidence="1">
    <location>
        <begin position="268"/>
        <end position="288"/>
    </location>
</feature>
<feature type="transmembrane region" description="Helical" evidence="1">
    <location>
        <begin position="294"/>
        <end position="318"/>
    </location>
</feature>
<feature type="transmembrane region" description="Helical" evidence="1">
    <location>
        <begin position="137"/>
        <end position="156"/>
    </location>
</feature>
<protein>
    <recommendedName>
        <fullName evidence="4">Fucose permease</fullName>
    </recommendedName>
</protein>
<dbReference type="InterPro" id="IPR036259">
    <property type="entry name" value="MFS_trans_sf"/>
</dbReference>
<organism evidence="2 3">
    <name type="scientific">Pseudonocardia humida</name>
    <dbReference type="NCBI Taxonomy" id="2800819"/>
    <lineage>
        <taxon>Bacteria</taxon>
        <taxon>Bacillati</taxon>
        <taxon>Actinomycetota</taxon>
        <taxon>Actinomycetes</taxon>
        <taxon>Pseudonocardiales</taxon>
        <taxon>Pseudonocardiaceae</taxon>
        <taxon>Pseudonocardia</taxon>
    </lineage>
</organism>
<dbReference type="SUPFAM" id="SSF103473">
    <property type="entry name" value="MFS general substrate transporter"/>
    <property type="match status" value="1"/>
</dbReference>
<feature type="transmembrane region" description="Helical" evidence="1">
    <location>
        <begin position="168"/>
        <end position="190"/>
    </location>
</feature>
<keyword evidence="1" id="KW-0472">Membrane</keyword>
<accession>A0ABT0ZTJ1</accession>
<dbReference type="EMBL" id="JAGSOV010000009">
    <property type="protein sequence ID" value="MCO1654037.1"/>
    <property type="molecule type" value="Genomic_DNA"/>
</dbReference>
<feature type="transmembrane region" description="Helical" evidence="1">
    <location>
        <begin position="107"/>
        <end position="125"/>
    </location>
</feature>
<comment type="caution">
    <text evidence="2">The sequence shown here is derived from an EMBL/GenBank/DDBJ whole genome shotgun (WGS) entry which is preliminary data.</text>
</comment>